<evidence type="ECO:0000313" key="4">
    <source>
        <dbReference type="Proteomes" id="UP000077701"/>
    </source>
</evidence>
<protein>
    <submittedName>
        <fullName evidence="3">Pilus assembly protein TadB</fullName>
    </submittedName>
</protein>
<keyword evidence="2" id="KW-1133">Transmembrane helix</keyword>
<proteinExistence type="predicted"/>
<comment type="caution">
    <text evidence="3">The sequence shown here is derived from an EMBL/GenBank/DDBJ whole genome shotgun (WGS) entry which is preliminary data.</text>
</comment>
<dbReference type="Proteomes" id="UP000077701">
    <property type="component" value="Unassembled WGS sequence"/>
</dbReference>
<evidence type="ECO:0000256" key="1">
    <source>
        <dbReference type="SAM" id="MobiDB-lite"/>
    </source>
</evidence>
<dbReference type="RefSeq" id="WP_084008897.1">
    <property type="nucleotide sequence ID" value="NZ_BDCX01000016.1"/>
</dbReference>
<organism evidence="3 4">
    <name type="scientific">Planomonospora sphaerica</name>
    <dbReference type="NCBI Taxonomy" id="161355"/>
    <lineage>
        <taxon>Bacteria</taxon>
        <taxon>Bacillati</taxon>
        <taxon>Actinomycetota</taxon>
        <taxon>Actinomycetes</taxon>
        <taxon>Streptosporangiales</taxon>
        <taxon>Streptosporangiaceae</taxon>
        <taxon>Planomonospora</taxon>
    </lineage>
</organism>
<keyword evidence="2" id="KW-0812">Transmembrane</keyword>
<sequence>MTVQVLLAVLAGAGAGAGLLLLVSGLRRQETGQEHQGHRGPRGFRGAGRYGPRADRRTPVRITAAVLAAGAVGALTHWPVGTVLAGLAGWFLPGTLGPDHEHARAVERIEAIAGWAEMLRDVLVAPTRLQQVVTATAPIAPAAIRPRIVWLAARVGRGEPLPAALRQLADELADPTGDLVCAALILAAGRRADRLGVLLGAVAEAARAHASVRLRVASARARARSSARVVVAATAVAAGGLVLFNREFLAPYDTSAGQLVLLAAGLVSAVSFLLLHRLGRVPEPPRLPLRPDGGDA</sequence>
<dbReference type="STRING" id="161355.PS9374_05895"/>
<feature type="transmembrane region" description="Helical" evidence="2">
    <location>
        <begin position="6"/>
        <end position="26"/>
    </location>
</feature>
<name>A0A161LPT7_9ACTN</name>
<feature type="transmembrane region" description="Helical" evidence="2">
    <location>
        <begin position="225"/>
        <end position="244"/>
    </location>
</feature>
<reference evidence="4" key="2">
    <citation type="submission" date="2016-04" db="EMBL/GenBank/DDBJ databases">
        <title>Planomonospora sphaerica JCM9374 whole genome shotgun sequence.</title>
        <authorList>
            <person name="Suzuki T."/>
            <person name="Dohra H."/>
            <person name="Kodani S."/>
        </authorList>
    </citation>
    <scope>NUCLEOTIDE SEQUENCE [LARGE SCALE GENOMIC DNA]</scope>
    <source>
        <strain evidence="4">JCM 9374</strain>
    </source>
</reference>
<dbReference type="PANTHER" id="PTHR35007:SF3">
    <property type="entry name" value="POSSIBLE CONSERVED ALANINE RICH MEMBRANE PROTEIN"/>
    <property type="match status" value="1"/>
</dbReference>
<keyword evidence="2" id="KW-0472">Membrane</keyword>
<evidence type="ECO:0000313" key="3">
    <source>
        <dbReference type="EMBL" id="GAT70215.1"/>
    </source>
</evidence>
<feature type="transmembrane region" description="Helical" evidence="2">
    <location>
        <begin position="256"/>
        <end position="275"/>
    </location>
</feature>
<gene>
    <name evidence="3" type="ORF">PS9374_05895</name>
</gene>
<feature type="region of interest" description="Disordered" evidence="1">
    <location>
        <begin position="31"/>
        <end position="54"/>
    </location>
</feature>
<reference evidence="3 4" key="1">
    <citation type="journal article" date="2016" name="Genome Announc.">
        <title>Draft Genome Sequence of Planomonospora sphaerica JCM9374, a Rare Actinomycete.</title>
        <authorList>
            <person name="Dohra H."/>
            <person name="Suzuki T."/>
            <person name="Inoue Y."/>
            <person name="Kodani S."/>
        </authorList>
    </citation>
    <scope>NUCLEOTIDE SEQUENCE [LARGE SCALE GENOMIC DNA]</scope>
    <source>
        <strain evidence="3 4">JCM 9374</strain>
    </source>
</reference>
<dbReference type="AlphaFoldDB" id="A0A161LPT7"/>
<dbReference type="PANTHER" id="PTHR35007">
    <property type="entry name" value="INTEGRAL MEMBRANE PROTEIN-RELATED"/>
    <property type="match status" value="1"/>
</dbReference>
<dbReference type="OrthoDB" id="5243396at2"/>
<keyword evidence="4" id="KW-1185">Reference proteome</keyword>
<accession>A0A161LPT7</accession>
<evidence type="ECO:0000256" key="2">
    <source>
        <dbReference type="SAM" id="Phobius"/>
    </source>
</evidence>
<dbReference type="EMBL" id="BDCX01000016">
    <property type="protein sequence ID" value="GAT70215.1"/>
    <property type="molecule type" value="Genomic_DNA"/>
</dbReference>